<dbReference type="PANTHER" id="PTHR34203:SF15">
    <property type="entry name" value="SLL1173 PROTEIN"/>
    <property type="match status" value="1"/>
</dbReference>
<dbReference type="GO" id="GO:0008168">
    <property type="term" value="F:methyltransferase activity"/>
    <property type="evidence" value="ECO:0007669"/>
    <property type="project" value="UniProtKB-KW"/>
</dbReference>
<feature type="domain" description="Methyltransferase FkbM" evidence="1">
    <location>
        <begin position="122"/>
        <end position="281"/>
    </location>
</feature>
<proteinExistence type="predicted"/>
<dbReference type="InterPro" id="IPR029063">
    <property type="entry name" value="SAM-dependent_MTases_sf"/>
</dbReference>
<organism evidence="2 3">
    <name type="scientific">Kribbella shirazensis</name>
    <dbReference type="NCBI Taxonomy" id="1105143"/>
    <lineage>
        <taxon>Bacteria</taxon>
        <taxon>Bacillati</taxon>
        <taxon>Actinomycetota</taxon>
        <taxon>Actinomycetes</taxon>
        <taxon>Propionibacteriales</taxon>
        <taxon>Kribbellaceae</taxon>
        <taxon>Kribbella</taxon>
    </lineage>
</organism>
<reference evidence="2 3" key="1">
    <citation type="submission" date="2020-03" db="EMBL/GenBank/DDBJ databases">
        <title>Sequencing the genomes of 1000 actinobacteria strains.</title>
        <authorList>
            <person name="Klenk H.-P."/>
        </authorList>
    </citation>
    <scope>NUCLEOTIDE SEQUENCE [LARGE SCALE GENOMIC DNA]</scope>
    <source>
        <strain evidence="2 3">DSM 45490</strain>
    </source>
</reference>
<evidence type="ECO:0000313" key="3">
    <source>
        <dbReference type="Proteomes" id="UP000555407"/>
    </source>
</evidence>
<accession>A0A7X5ZYM6</accession>
<gene>
    <name evidence="2" type="ORF">BJY22_000859</name>
</gene>
<keyword evidence="2" id="KW-0489">Methyltransferase</keyword>
<dbReference type="Gene3D" id="3.40.50.150">
    <property type="entry name" value="Vaccinia Virus protein VP39"/>
    <property type="match status" value="1"/>
</dbReference>
<keyword evidence="2" id="KW-0808">Transferase</keyword>
<dbReference type="InterPro" id="IPR006342">
    <property type="entry name" value="FkbM_mtfrase"/>
</dbReference>
<dbReference type="GO" id="GO:0032259">
    <property type="term" value="P:methylation"/>
    <property type="evidence" value="ECO:0007669"/>
    <property type="project" value="UniProtKB-KW"/>
</dbReference>
<name>A0A7X5ZYM6_9ACTN</name>
<protein>
    <submittedName>
        <fullName evidence="2">FkbM family methyltransferase</fullName>
    </submittedName>
</protein>
<comment type="caution">
    <text evidence="2">The sequence shown here is derived from an EMBL/GenBank/DDBJ whole genome shotgun (WGS) entry which is preliminary data.</text>
</comment>
<evidence type="ECO:0000259" key="1">
    <source>
        <dbReference type="Pfam" id="PF05050"/>
    </source>
</evidence>
<dbReference type="NCBIfam" id="TIGR01444">
    <property type="entry name" value="fkbM_fam"/>
    <property type="match status" value="1"/>
</dbReference>
<dbReference type="RefSeq" id="WP_167203852.1">
    <property type="nucleotide sequence ID" value="NZ_JAASRO010000001.1"/>
</dbReference>
<dbReference type="SUPFAM" id="SSF53335">
    <property type="entry name" value="S-adenosyl-L-methionine-dependent methyltransferases"/>
    <property type="match status" value="1"/>
</dbReference>
<dbReference type="EMBL" id="JAASRO010000001">
    <property type="protein sequence ID" value="NIK55142.1"/>
    <property type="molecule type" value="Genomic_DNA"/>
</dbReference>
<dbReference type="PANTHER" id="PTHR34203">
    <property type="entry name" value="METHYLTRANSFERASE, FKBM FAMILY PROTEIN"/>
    <property type="match status" value="1"/>
</dbReference>
<evidence type="ECO:0000313" key="2">
    <source>
        <dbReference type="EMBL" id="NIK55142.1"/>
    </source>
</evidence>
<keyword evidence="3" id="KW-1185">Reference proteome</keyword>
<dbReference type="Pfam" id="PF05050">
    <property type="entry name" value="Methyltransf_21"/>
    <property type="match status" value="1"/>
</dbReference>
<sequence>MNVHDGVVRRAAWRLASAVERVLGAGAARRTARMVGRIEGLTDAGVHRVALRVSPRLAAENPGLVKISPRWAATVRVRRQGLAWELDLRDNLQAVFYYAGRYEPAVRRFLRDELRRGDVVLDVGANIGVHAFAAAQRLKELGGGRVVAFEPAADSVAKLGPGAARNDVPLEVVPAALGERAELATLRTDSRYDAADTGVRSLYGDGDAVQEVPVVRLDDWAREHDLDRLDVVKLDIEGAELAALAGASRTFKRLQPRAVLVEDKRPGLSARLHAVLDELGYLPTGDVLDHNAVFRPELTASADRR</sequence>
<dbReference type="InterPro" id="IPR052514">
    <property type="entry name" value="SAM-dependent_MTase"/>
</dbReference>
<dbReference type="AlphaFoldDB" id="A0A7X5ZYM6"/>
<dbReference type="Proteomes" id="UP000555407">
    <property type="component" value="Unassembled WGS sequence"/>
</dbReference>